<keyword evidence="3 7" id="KW-1133">Transmembrane helix</keyword>
<evidence type="ECO:0000313" key="10">
    <source>
        <dbReference type="Proteomes" id="UP000829685"/>
    </source>
</evidence>
<feature type="region of interest" description="Disordered" evidence="6">
    <location>
        <begin position="259"/>
        <end position="305"/>
    </location>
</feature>
<dbReference type="GO" id="GO:0016020">
    <property type="term" value="C:membrane"/>
    <property type="evidence" value="ECO:0007669"/>
    <property type="project" value="UniProtKB-SubCell"/>
</dbReference>
<feature type="transmembrane region" description="Helical" evidence="7">
    <location>
        <begin position="105"/>
        <end position="126"/>
    </location>
</feature>
<evidence type="ECO:0000259" key="8">
    <source>
        <dbReference type="Pfam" id="PF20684"/>
    </source>
</evidence>
<dbReference type="Pfam" id="PF20684">
    <property type="entry name" value="Fung_rhodopsin"/>
    <property type="match status" value="1"/>
</dbReference>
<reference evidence="9" key="1">
    <citation type="submission" date="2021-03" db="EMBL/GenBank/DDBJ databases">
        <title>Revisited historic fungal species revealed as producer of novel bioactive compounds through whole genome sequencing and comparative genomics.</title>
        <authorList>
            <person name="Vignolle G.A."/>
            <person name="Hochenegger N."/>
            <person name="Mach R.L."/>
            <person name="Mach-Aigner A.R."/>
            <person name="Javad Rahimi M."/>
            <person name="Salim K.A."/>
            <person name="Chan C.M."/>
            <person name="Lim L.B.L."/>
            <person name="Cai F."/>
            <person name="Druzhinina I.S."/>
            <person name="U'Ren J.M."/>
            <person name="Derntl C."/>
        </authorList>
    </citation>
    <scope>NUCLEOTIDE SEQUENCE</scope>
    <source>
        <strain evidence="9">TUCIM 5799</strain>
    </source>
</reference>
<feature type="compositionally biased region" description="Low complexity" evidence="6">
    <location>
        <begin position="280"/>
        <end position="294"/>
    </location>
</feature>
<comment type="caution">
    <text evidence="9">The sequence shown here is derived from an EMBL/GenBank/DDBJ whole genome shotgun (WGS) entry which is preliminary data.</text>
</comment>
<dbReference type="PANTHER" id="PTHR33048:SF123">
    <property type="entry name" value="INTEGRAL MEMBRANE PROTEIN"/>
    <property type="match status" value="1"/>
</dbReference>
<evidence type="ECO:0000256" key="4">
    <source>
        <dbReference type="ARBA" id="ARBA00023136"/>
    </source>
</evidence>
<protein>
    <recommendedName>
        <fullName evidence="8">Rhodopsin domain-containing protein</fullName>
    </recommendedName>
</protein>
<keyword evidence="4 7" id="KW-0472">Membrane</keyword>
<accession>A0A9P9WEQ5</accession>
<sequence length="317" mass="35228">MLDADRAQVDGLIAVTAVLTSISGWDDGMIIVATLISIVYFIMLLISKQHKLGYEMKMLTVENMVALLKATYAVEFVYYTIVYTIKASIVFMYLRFAVSKIFRQLCYGTLVLLTVFYVVCVAGVLAQCRPIHKVWDITGLVAGTCINTTAFFYFTSGFNIITDVWIILLPIPTLRSIQITHREKVVLYFVFGIGAFSTALSCVRLQSIYTYTLATDPFHDGVWVNLWSIIEVNSAIVCATIPALKPLFKPRRLLESVRGGNKSNMGYERHGKEQRGGAVSRSPGSSESASGIIASEDRHVSESSIGMEELPEAYLRV</sequence>
<evidence type="ECO:0000256" key="7">
    <source>
        <dbReference type="SAM" id="Phobius"/>
    </source>
</evidence>
<feature type="transmembrane region" description="Helical" evidence="7">
    <location>
        <begin position="80"/>
        <end position="98"/>
    </location>
</feature>
<dbReference type="InterPro" id="IPR049326">
    <property type="entry name" value="Rhodopsin_dom_fungi"/>
</dbReference>
<evidence type="ECO:0000256" key="2">
    <source>
        <dbReference type="ARBA" id="ARBA00022692"/>
    </source>
</evidence>
<evidence type="ECO:0000256" key="3">
    <source>
        <dbReference type="ARBA" id="ARBA00022989"/>
    </source>
</evidence>
<feature type="domain" description="Rhodopsin" evidence="8">
    <location>
        <begin position="18"/>
        <end position="249"/>
    </location>
</feature>
<feature type="transmembrane region" description="Helical" evidence="7">
    <location>
        <begin position="28"/>
        <end position="46"/>
    </location>
</feature>
<dbReference type="OrthoDB" id="5329176at2759"/>
<feature type="transmembrane region" description="Helical" evidence="7">
    <location>
        <begin position="150"/>
        <end position="173"/>
    </location>
</feature>
<feature type="transmembrane region" description="Helical" evidence="7">
    <location>
        <begin position="226"/>
        <end position="244"/>
    </location>
</feature>
<evidence type="ECO:0000256" key="1">
    <source>
        <dbReference type="ARBA" id="ARBA00004141"/>
    </source>
</evidence>
<gene>
    <name evidence="9" type="ORF">JX265_010279</name>
</gene>
<evidence type="ECO:0000313" key="9">
    <source>
        <dbReference type="EMBL" id="KAI1859830.1"/>
    </source>
</evidence>
<dbReference type="AlphaFoldDB" id="A0A9P9WEQ5"/>
<comment type="subcellular location">
    <subcellularLocation>
        <location evidence="1">Membrane</location>
        <topology evidence="1">Multi-pass membrane protein</topology>
    </subcellularLocation>
</comment>
<evidence type="ECO:0000256" key="6">
    <source>
        <dbReference type="SAM" id="MobiDB-lite"/>
    </source>
</evidence>
<dbReference type="Proteomes" id="UP000829685">
    <property type="component" value="Unassembled WGS sequence"/>
</dbReference>
<keyword evidence="2 7" id="KW-0812">Transmembrane</keyword>
<feature type="transmembrane region" description="Helical" evidence="7">
    <location>
        <begin position="185"/>
        <end position="206"/>
    </location>
</feature>
<dbReference type="EMBL" id="JAFIMR010000033">
    <property type="protein sequence ID" value="KAI1859830.1"/>
    <property type="molecule type" value="Genomic_DNA"/>
</dbReference>
<name>A0A9P9WEQ5_9PEZI</name>
<evidence type="ECO:0000256" key="5">
    <source>
        <dbReference type="ARBA" id="ARBA00038359"/>
    </source>
</evidence>
<dbReference type="PANTHER" id="PTHR33048">
    <property type="entry name" value="PTH11-LIKE INTEGRAL MEMBRANE PROTEIN (AFU_ORTHOLOGUE AFUA_5G11245)"/>
    <property type="match status" value="1"/>
</dbReference>
<proteinExistence type="inferred from homology"/>
<dbReference type="InterPro" id="IPR052337">
    <property type="entry name" value="SAT4-like"/>
</dbReference>
<comment type="similarity">
    <text evidence="5">Belongs to the SAT4 family.</text>
</comment>
<keyword evidence="10" id="KW-1185">Reference proteome</keyword>
<organism evidence="9 10">
    <name type="scientific">Neoarthrinium moseri</name>
    <dbReference type="NCBI Taxonomy" id="1658444"/>
    <lineage>
        <taxon>Eukaryota</taxon>
        <taxon>Fungi</taxon>
        <taxon>Dikarya</taxon>
        <taxon>Ascomycota</taxon>
        <taxon>Pezizomycotina</taxon>
        <taxon>Sordariomycetes</taxon>
        <taxon>Xylariomycetidae</taxon>
        <taxon>Amphisphaeriales</taxon>
        <taxon>Apiosporaceae</taxon>
        <taxon>Neoarthrinium</taxon>
    </lineage>
</organism>